<dbReference type="Gene3D" id="1.10.1760.20">
    <property type="match status" value="1"/>
</dbReference>
<gene>
    <name evidence="2" type="ORF">FD20_GL002452</name>
</gene>
<sequence>MLDNRKKIRRITISGIVMAIIIVQSLFPMLGYVPIGLINLTTIHITVIIVGILFGSFEGTVAGTTWGVFSFINAWTRPTSLVQTLVFTNPLVSIVPRIIVGLLAAVIFKRLSHFSLVVRSVITALICSMLNTLLVLGTIYIGFRTPAVAHAYGLKDADLLGKLLLGVVGTNGIPEAILAGIVVPIIVKSLSVILKKNNLG</sequence>
<evidence type="ECO:0000313" key="3">
    <source>
        <dbReference type="Proteomes" id="UP000051155"/>
    </source>
</evidence>
<feature type="transmembrane region" description="Helical" evidence="1">
    <location>
        <begin position="90"/>
        <end position="108"/>
    </location>
</feature>
<dbReference type="GO" id="GO:0022857">
    <property type="term" value="F:transmembrane transporter activity"/>
    <property type="evidence" value="ECO:0007669"/>
    <property type="project" value="InterPro"/>
</dbReference>
<keyword evidence="1" id="KW-0812">Transmembrane</keyword>
<dbReference type="Proteomes" id="UP000051155">
    <property type="component" value="Unassembled WGS sequence"/>
</dbReference>
<dbReference type="OrthoDB" id="9813540at2"/>
<dbReference type="AlphaFoldDB" id="A0A0R1Q6E0"/>
<keyword evidence="3" id="KW-1185">Reference proteome</keyword>
<protein>
    <submittedName>
        <fullName evidence="2">Integral membrane protein</fullName>
    </submittedName>
</protein>
<proteinExistence type="predicted"/>
<reference evidence="2 3" key="1">
    <citation type="journal article" date="2015" name="Genome Announc.">
        <title>Expanding the biotechnology potential of lactobacilli through comparative genomics of 213 strains and associated genera.</title>
        <authorList>
            <person name="Sun Z."/>
            <person name="Harris H.M."/>
            <person name="McCann A."/>
            <person name="Guo C."/>
            <person name="Argimon S."/>
            <person name="Zhang W."/>
            <person name="Yang X."/>
            <person name="Jeffery I.B."/>
            <person name="Cooney J.C."/>
            <person name="Kagawa T.F."/>
            <person name="Liu W."/>
            <person name="Song Y."/>
            <person name="Salvetti E."/>
            <person name="Wrobel A."/>
            <person name="Rasinkangas P."/>
            <person name="Parkhill J."/>
            <person name="Rea M.C."/>
            <person name="O'Sullivan O."/>
            <person name="Ritari J."/>
            <person name="Douillard F.P."/>
            <person name="Paul Ross R."/>
            <person name="Yang R."/>
            <person name="Briner A.E."/>
            <person name="Felis G.E."/>
            <person name="de Vos W.M."/>
            <person name="Barrangou R."/>
            <person name="Klaenhammer T.R."/>
            <person name="Caufield P.W."/>
            <person name="Cui Y."/>
            <person name="Zhang H."/>
            <person name="O'Toole P.W."/>
        </authorList>
    </citation>
    <scope>NUCLEOTIDE SEQUENCE [LARGE SCALE GENOMIC DNA]</scope>
    <source>
        <strain evidence="2 3">DSM 19971</strain>
    </source>
</reference>
<dbReference type="EMBL" id="AZEG01000008">
    <property type="protein sequence ID" value="KRL37914.1"/>
    <property type="molecule type" value="Genomic_DNA"/>
</dbReference>
<dbReference type="InterPro" id="IPR024529">
    <property type="entry name" value="ECF_trnsprt_substrate-spec"/>
</dbReference>
<keyword evidence="1" id="KW-1133">Transmembrane helix</keyword>
<keyword evidence="1" id="KW-0472">Membrane</keyword>
<evidence type="ECO:0000256" key="1">
    <source>
        <dbReference type="SAM" id="Phobius"/>
    </source>
</evidence>
<comment type="caution">
    <text evidence="2">The sequence shown here is derived from an EMBL/GenBank/DDBJ whole genome shotgun (WGS) entry which is preliminary data.</text>
</comment>
<dbReference type="STRING" id="1423812.FD20_GL002452"/>
<feature type="transmembrane region" description="Helical" evidence="1">
    <location>
        <begin position="12"/>
        <end position="30"/>
    </location>
</feature>
<dbReference type="PATRIC" id="fig|1423812.3.peg.2606"/>
<feature type="transmembrane region" description="Helical" evidence="1">
    <location>
        <begin position="163"/>
        <end position="187"/>
    </location>
</feature>
<dbReference type="Pfam" id="PF12822">
    <property type="entry name" value="ECF_trnsprt"/>
    <property type="match status" value="1"/>
</dbReference>
<feature type="transmembrane region" description="Helical" evidence="1">
    <location>
        <begin position="120"/>
        <end position="143"/>
    </location>
</feature>
<accession>A0A0R1Q6E0</accession>
<feature type="transmembrane region" description="Helical" evidence="1">
    <location>
        <begin position="61"/>
        <end position="78"/>
    </location>
</feature>
<name>A0A0R1Q6E0_9LACO</name>
<organism evidence="2 3">
    <name type="scientific">Liquorilactobacillus uvarum DSM 19971</name>
    <dbReference type="NCBI Taxonomy" id="1423812"/>
    <lineage>
        <taxon>Bacteria</taxon>
        <taxon>Bacillati</taxon>
        <taxon>Bacillota</taxon>
        <taxon>Bacilli</taxon>
        <taxon>Lactobacillales</taxon>
        <taxon>Lactobacillaceae</taxon>
        <taxon>Liquorilactobacillus</taxon>
    </lineage>
</organism>
<dbReference type="RefSeq" id="WP_057736584.1">
    <property type="nucleotide sequence ID" value="NZ_AZEG01000008.1"/>
</dbReference>
<evidence type="ECO:0000313" key="2">
    <source>
        <dbReference type="EMBL" id="KRL37914.1"/>
    </source>
</evidence>